<name>A0A3E2HPJ5_SCYLI</name>
<organism evidence="1 2">
    <name type="scientific">Scytalidium lignicola</name>
    <name type="common">Hyphomycete</name>
    <dbReference type="NCBI Taxonomy" id="5539"/>
    <lineage>
        <taxon>Eukaryota</taxon>
        <taxon>Fungi</taxon>
        <taxon>Dikarya</taxon>
        <taxon>Ascomycota</taxon>
        <taxon>Pezizomycotina</taxon>
        <taxon>Leotiomycetes</taxon>
        <taxon>Leotiomycetes incertae sedis</taxon>
        <taxon>Scytalidium</taxon>
    </lineage>
</organism>
<dbReference type="SUPFAM" id="SSF51445">
    <property type="entry name" value="(Trans)glycosidases"/>
    <property type="match status" value="1"/>
</dbReference>
<evidence type="ECO:0008006" key="3">
    <source>
        <dbReference type="Google" id="ProtNLM"/>
    </source>
</evidence>
<dbReference type="Proteomes" id="UP000258309">
    <property type="component" value="Unassembled WGS sequence"/>
</dbReference>
<dbReference type="AlphaFoldDB" id="A0A3E2HPJ5"/>
<protein>
    <recommendedName>
        <fullName evidence="3">Glycoside hydrolase family 17 protein</fullName>
    </recommendedName>
</protein>
<evidence type="ECO:0000313" key="2">
    <source>
        <dbReference type="Proteomes" id="UP000258309"/>
    </source>
</evidence>
<gene>
    <name evidence="1" type="ORF">B7463_g1037</name>
</gene>
<feature type="non-terminal residue" evidence="1">
    <location>
        <position position="1"/>
    </location>
</feature>
<reference evidence="1 2" key="1">
    <citation type="submission" date="2018-05" db="EMBL/GenBank/DDBJ databases">
        <title>Draft genome sequence of Scytalidium lignicola DSM 105466, a ubiquitous saprotrophic fungus.</title>
        <authorList>
            <person name="Buettner E."/>
            <person name="Gebauer A.M."/>
            <person name="Hofrichter M."/>
            <person name="Liers C."/>
            <person name="Kellner H."/>
        </authorList>
    </citation>
    <scope>NUCLEOTIDE SEQUENCE [LARGE SCALE GENOMIC DNA]</scope>
    <source>
        <strain evidence="1 2">DSM 105466</strain>
    </source>
</reference>
<dbReference type="OMA" id="REEWWCP"/>
<dbReference type="EMBL" id="NCSJ02000010">
    <property type="protein sequence ID" value="RFU35288.1"/>
    <property type="molecule type" value="Genomic_DNA"/>
</dbReference>
<dbReference type="OrthoDB" id="77201at2759"/>
<evidence type="ECO:0000313" key="1">
    <source>
        <dbReference type="EMBL" id="RFU35288.1"/>
    </source>
</evidence>
<sequence length="429" mass="48024">MLEGLRGSVVLVVAGKVGPALLDPPSLMIKSIEGGFNVTVPCLGCSSPSLEYLNFHSSLPGMRLLNTLPALVAGAYALPTVPIEVTARHNNPTPHCFPFGSASFLANDFIPPRVSREEWWCPQSMTYGFLGFSYPMEYGCEDEGYDKINRDFGMMKRDFGATMARVYLPQCYTTEIWENLIRAGVNNNMAIVIQVAWPLNGDALDNWQLTQASILKVLKSGPYAKIAPYVFHSAEFGTEPIGDSDDSLDSGTDHSPFIAALANFRAALKPYGIPVGISEDWDRPDLMSGPNGTGLGSVGKQVYENSDLVHAHIMPYYHNNMLESQAWAYIQEQVAWYKENIKLPTIISETQWAWDFNILHQGGSNLGFAMCDCGPEQYTHFWRMYDENCLYFKENNIGWFLHAWLQEGTFDMLMPNGSYAIQDWRPQKC</sequence>
<comment type="caution">
    <text evidence="1">The sequence shown here is derived from an EMBL/GenBank/DDBJ whole genome shotgun (WGS) entry which is preliminary data.</text>
</comment>
<keyword evidence="2" id="KW-1185">Reference proteome</keyword>
<accession>A0A3E2HPJ5</accession>
<feature type="non-terminal residue" evidence="1">
    <location>
        <position position="429"/>
    </location>
</feature>
<dbReference type="InterPro" id="IPR017853">
    <property type="entry name" value="GH"/>
</dbReference>
<proteinExistence type="predicted"/>